<feature type="region of interest" description="Disordered" evidence="9">
    <location>
        <begin position="1003"/>
        <end position="1105"/>
    </location>
</feature>
<keyword evidence="6" id="KW-0090">Biological rhythms</keyword>
<dbReference type="Proteomes" id="UP001190640">
    <property type="component" value="Chromosome 17"/>
</dbReference>
<sequence length="1174" mass="129523">MNKNLLHNDFLDHHENWLPGAIAETGSQQADGIEKQDGTQQEDTEIFCSRCTKSNSGNEFNGLEFNEANSHSHESPDIVRNSSVRDKSQRKNKSEQLNWKSSNEKLKMVIRELKQYLPREKMESYTKTSNLSALNYALKCVQQVQKSKSFSFWEEHGSYHTDANVYSIEELAAATSEHTPKNTDTFVAIFSLLSGKMVHVSEQAASILCCKKRLLDSSHFAELLAPQDVGIFYTHTNQSLLPLWNVKAQTASVYEYAQVKSFFCRLRVGKDQDQEKRYYPFRITPYLVNVSYQNHSEPESCCLAVAEKIHSGYEAPRIPLEKRIFTTAHTPGCSFLEIDDRAVPLLGYLPQELIGTSILMHLHPEDRPLMVAVHRKVLKFAGQPPFEHSPIRFCTQNGDYIIVDTSWSSFVNPWSRKVVFVIGRHKVRTSPLNEDVFAVRSREGNGVDKEITELQGQIYRLLLQPVHSNGSSGYGSLVSNGSYEHYVSVASSSDSNGNDVEEIQKETKAFVDINRLKNVGQQLYIESHSKRLKKRGRVSDAELPRDKQRTTSDLPYTVSSDSARDAPVVHCGDSGGTRRILSYQQINCMDSIIRYLESCNVPALKRKCKSANISSSSSDNDKPVQLIQNESQIFKDASRLSSIASPPPVVPMPEGAMKPQASTAVAAPPMTDLSLTTMALSVVSITSQCSYSSTLVHVPHPESEVTAIDEATLQSEQAEIPTAVLEEIKLLGLTKEVLSAHTQKEEQNYVDQFRQRMCLSHYRSYLQQGQVGSNQTNSHKQGDFPSKPTSPVNCKRNKQGKFKRLKQVESFNKNGNCGKRATAQKPSCATSEGSWPDPPTVIHAANPYLVPGFPVASLGGGHTWPSGETAPVLPLLVPIQPIPAFPAPYMAVLLPSLPVSTPLPQPFFHAQYPSTSNAYNPTMTPGPPSTMPSPAASEPVEPISPSTTFLSTEEEQQEACDGQPPLFSNSRSSSPLQLDLLQEEMPKPLELPSTVPAKTHVETKCDQDGEDSSNNDGHSVSSELFDLLLHEDSQSGTGSGSAESSSSASGSSGSISNETSACGPGSGNSSKYFASNNSSEVSKREKTNREEDRQGASGQPTRMQEDVLKGDLEKLAAMTKQQPQFTKGQKEELAEVHPWIRTQTIPQEINTHGCITCNSRNTSCMVAAPDEEGW</sequence>
<dbReference type="InterPro" id="IPR022728">
    <property type="entry name" value="Period_circadian-like_C"/>
</dbReference>
<evidence type="ECO:0000256" key="8">
    <source>
        <dbReference type="ARBA" id="ARBA00023242"/>
    </source>
</evidence>
<evidence type="ECO:0000256" key="6">
    <source>
        <dbReference type="ARBA" id="ARBA00023108"/>
    </source>
</evidence>
<feature type="region of interest" description="Disordered" evidence="9">
    <location>
        <begin position="918"/>
        <end position="974"/>
    </location>
</feature>
<dbReference type="SMART" id="SM00091">
    <property type="entry name" value="PAS"/>
    <property type="match status" value="2"/>
</dbReference>
<evidence type="ECO:0000256" key="5">
    <source>
        <dbReference type="ARBA" id="ARBA00023015"/>
    </source>
</evidence>
<feature type="domain" description="PAS" evidence="10">
    <location>
        <begin position="332"/>
        <end position="381"/>
    </location>
</feature>
<organism evidence="11 14">
    <name type="scientific">Eublepharis macularius</name>
    <name type="common">Leopard gecko</name>
    <name type="synonym">Cyrtodactylus macularius</name>
    <dbReference type="NCBI Taxonomy" id="481883"/>
    <lineage>
        <taxon>Eukaryota</taxon>
        <taxon>Metazoa</taxon>
        <taxon>Chordata</taxon>
        <taxon>Craniata</taxon>
        <taxon>Vertebrata</taxon>
        <taxon>Euteleostomi</taxon>
        <taxon>Lepidosauria</taxon>
        <taxon>Squamata</taxon>
        <taxon>Bifurcata</taxon>
        <taxon>Gekkota</taxon>
        <taxon>Eublepharidae</taxon>
        <taxon>Eublepharinae</taxon>
        <taxon>Eublepharis</taxon>
    </lineage>
</organism>
<feature type="compositionally biased region" description="Polar residues" evidence="9">
    <location>
        <begin position="824"/>
        <end position="833"/>
    </location>
</feature>
<dbReference type="RefSeq" id="XP_054858039.1">
    <property type="nucleotide sequence ID" value="XM_055002064.1"/>
</dbReference>
<dbReference type="GO" id="GO:0000122">
    <property type="term" value="P:negative regulation of transcription by RNA polymerase II"/>
    <property type="evidence" value="ECO:0007669"/>
    <property type="project" value="TreeGrafter"/>
</dbReference>
<dbReference type="GO" id="GO:0005634">
    <property type="term" value="C:nucleus"/>
    <property type="evidence" value="ECO:0007669"/>
    <property type="project" value="UniProtKB-SubCell"/>
</dbReference>
<dbReference type="GeneID" id="129345079"/>
<dbReference type="SUPFAM" id="SSF55785">
    <property type="entry name" value="PYP-like sensor domain (PAS domain)"/>
    <property type="match status" value="1"/>
</dbReference>
<gene>
    <name evidence="12 13 14" type="primary">PER3</name>
</gene>
<feature type="compositionally biased region" description="Polar residues" evidence="9">
    <location>
        <begin position="770"/>
        <end position="779"/>
    </location>
</feature>
<evidence type="ECO:0000259" key="10">
    <source>
        <dbReference type="PROSITE" id="PS50112"/>
    </source>
</evidence>
<feature type="compositionally biased region" description="Low complexity" evidence="9">
    <location>
        <begin position="1034"/>
        <end position="1060"/>
    </location>
</feature>
<keyword evidence="5" id="KW-0805">Transcription regulation</keyword>
<keyword evidence="7" id="KW-0804">Transcription</keyword>
<evidence type="ECO:0000256" key="2">
    <source>
        <dbReference type="ARBA" id="ARBA00004496"/>
    </source>
</evidence>
<keyword evidence="11" id="KW-1185">Reference proteome</keyword>
<dbReference type="InterPro" id="IPR057310">
    <property type="entry name" value="PER1-3_bHLH"/>
</dbReference>
<dbReference type="RefSeq" id="XP_054858042.1">
    <property type="nucleotide sequence ID" value="XM_055002067.1"/>
</dbReference>
<dbReference type="PANTHER" id="PTHR11269">
    <property type="entry name" value="PERIOD CIRCADIAN PROTEIN"/>
    <property type="match status" value="1"/>
</dbReference>
<name>A0AA97KL64_EUBMA</name>
<feature type="compositionally biased region" description="Basic and acidic residues" evidence="9">
    <location>
        <begin position="1081"/>
        <end position="1094"/>
    </location>
</feature>
<feature type="region of interest" description="Disordered" evidence="9">
    <location>
        <begin position="534"/>
        <end position="559"/>
    </location>
</feature>
<evidence type="ECO:0000256" key="7">
    <source>
        <dbReference type="ARBA" id="ARBA00023163"/>
    </source>
</evidence>
<dbReference type="Pfam" id="PF08447">
    <property type="entry name" value="PAS_3"/>
    <property type="match status" value="1"/>
</dbReference>
<dbReference type="GO" id="GO:0032922">
    <property type="term" value="P:circadian regulation of gene expression"/>
    <property type="evidence" value="ECO:0007669"/>
    <property type="project" value="TreeGrafter"/>
</dbReference>
<dbReference type="Pfam" id="PF12114">
    <property type="entry name" value="Period_C"/>
    <property type="match status" value="2"/>
</dbReference>
<dbReference type="InterPro" id="IPR035965">
    <property type="entry name" value="PAS-like_dom_sf"/>
</dbReference>
<keyword evidence="8" id="KW-0539">Nucleus</keyword>
<dbReference type="PANTHER" id="PTHR11269:SF13">
    <property type="entry name" value="PERIOD CIRCADIAN PROTEIN HOMOLOG 3"/>
    <property type="match status" value="1"/>
</dbReference>
<accession>A0AA97KL64</accession>
<dbReference type="GO" id="GO:0005737">
    <property type="term" value="C:cytoplasm"/>
    <property type="evidence" value="ECO:0007669"/>
    <property type="project" value="UniProtKB-SubCell"/>
</dbReference>
<feature type="region of interest" description="Disordered" evidence="9">
    <location>
        <begin position="62"/>
        <end position="97"/>
    </location>
</feature>
<dbReference type="PROSITE" id="PS50112">
    <property type="entry name" value="PAS"/>
    <property type="match status" value="1"/>
</dbReference>
<dbReference type="Pfam" id="PF21353">
    <property type="entry name" value="Per3-like_PAS-A"/>
    <property type="match status" value="1"/>
</dbReference>
<dbReference type="InterPro" id="IPR013655">
    <property type="entry name" value="PAS_fold_3"/>
</dbReference>
<dbReference type="FunFam" id="3.30.450.20:FF:000013">
    <property type="entry name" value="Period circadian protein homolog 2"/>
    <property type="match status" value="1"/>
</dbReference>
<evidence type="ECO:0000256" key="4">
    <source>
        <dbReference type="ARBA" id="ARBA00022737"/>
    </source>
</evidence>
<feature type="compositionally biased region" description="Polar residues" evidence="9">
    <location>
        <begin position="1067"/>
        <end position="1080"/>
    </location>
</feature>
<keyword evidence="3" id="KW-0963">Cytoplasm</keyword>
<feature type="region of interest" description="Disordered" evidence="9">
    <location>
        <begin position="813"/>
        <end position="834"/>
    </location>
</feature>
<evidence type="ECO:0000313" key="11">
    <source>
        <dbReference type="Proteomes" id="UP001190640"/>
    </source>
</evidence>
<dbReference type="FunFam" id="3.30.450.20:FF:000004">
    <property type="entry name" value="Period circadian protein homolog 3"/>
    <property type="match status" value="1"/>
</dbReference>
<dbReference type="GO" id="GO:0043153">
    <property type="term" value="P:entrainment of circadian clock by photoperiod"/>
    <property type="evidence" value="ECO:0007669"/>
    <property type="project" value="TreeGrafter"/>
</dbReference>
<protein>
    <submittedName>
        <fullName evidence="12 13">Period circadian protein homolog 3 isoform X1</fullName>
    </submittedName>
</protein>
<evidence type="ECO:0000313" key="12">
    <source>
        <dbReference type="RefSeq" id="XP_054858039.1"/>
    </source>
</evidence>
<dbReference type="CDD" id="cd00130">
    <property type="entry name" value="PAS"/>
    <property type="match status" value="1"/>
</dbReference>
<feature type="compositionally biased region" description="Basic and acidic residues" evidence="9">
    <location>
        <begin position="70"/>
        <end position="94"/>
    </location>
</feature>
<evidence type="ECO:0000256" key="1">
    <source>
        <dbReference type="ARBA" id="ARBA00004123"/>
    </source>
</evidence>
<dbReference type="InterPro" id="IPR048814">
    <property type="entry name" value="Per1-3_PAS-A"/>
</dbReference>
<feature type="compositionally biased region" description="Basic and acidic residues" evidence="9">
    <location>
        <begin position="537"/>
        <end position="550"/>
    </location>
</feature>
<proteinExistence type="predicted"/>
<dbReference type="GO" id="GO:0001222">
    <property type="term" value="F:transcription corepressor binding"/>
    <property type="evidence" value="ECO:0007669"/>
    <property type="project" value="TreeGrafter"/>
</dbReference>
<dbReference type="GO" id="GO:0000976">
    <property type="term" value="F:transcription cis-regulatory region binding"/>
    <property type="evidence" value="ECO:0007669"/>
    <property type="project" value="TreeGrafter"/>
</dbReference>
<comment type="subcellular location">
    <subcellularLocation>
        <location evidence="2">Cytoplasm</location>
    </subcellularLocation>
    <subcellularLocation>
        <location evidence="1">Nucleus</location>
    </subcellularLocation>
</comment>
<dbReference type="AlphaFoldDB" id="A0AA97KL64"/>
<dbReference type="InterPro" id="IPR000014">
    <property type="entry name" value="PAS"/>
</dbReference>
<reference evidence="12 13" key="1">
    <citation type="submission" date="2025-04" db="UniProtKB">
        <authorList>
            <consortium name="RefSeq"/>
        </authorList>
    </citation>
    <scope>IDENTIFICATION</scope>
    <source>
        <tissue evidence="12 13">Blood</tissue>
    </source>
</reference>
<dbReference type="CTD" id="8863"/>
<evidence type="ECO:0000313" key="14">
    <source>
        <dbReference type="RefSeq" id="XP_054858042.1"/>
    </source>
</evidence>
<dbReference type="Gene3D" id="3.30.450.20">
    <property type="entry name" value="PAS domain"/>
    <property type="match status" value="2"/>
</dbReference>
<feature type="region of interest" description="Disordered" evidence="9">
    <location>
        <begin position="770"/>
        <end position="799"/>
    </location>
</feature>
<keyword evidence="4" id="KW-0677">Repeat</keyword>
<evidence type="ECO:0000256" key="9">
    <source>
        <dbReference type="SAM" id="MobiDB-lite"/>
    </source>
</evidence>
<dbReference type="Pfam" id="PF23170">
    <property type="entry name" value="bHLH_PER"/>
    <property type="match status" value="1"/>
</dbReference>
<evidence type="ECO:0000256" key="3">
    <source>
        <dbReference type="ARBA" id="ARBA00022490"/>
    </source>
</evidence>
<dbReference type="InterPro" id="IPR050760">
    <property type="entry name" value="Period_circadian_regulator"/>
</dbReference>
<dbReference type="RefSeq" id="XP_054858041.1">
    <property type="nucleotide sequence ID" value="XM_055002066.1"/>
</dbReference>
<dbReference type="KEGG" id="emc:129345079"/>
<evidence type="ECO:0000313" key="13">
    <source>
        <dbReference type="RefSeq" id="XP_054858041.1"/>
    </source>
</evidence>